<gene>
    <name evidence="5" type="ORF">MNBD_GAMMA21-27</name>
</gene>
<dbReference type="EMBL" id="UOFR01000001">
    <property type="protein sequence ID" value="VAW90586.1"/>
    <property type="molecule type" value="Genomic_DNA"/>
</dbReference>
<evidence type="ECO:0000256" key="3">
    <source>
        <dbReference type="ARBA" id="ARBA00023004"/>
    </source>
</evidence>
<evidence type="ECO:0000313" key="5">
    <source>
        <dbReference type="EMBL" id="VAW90586.1"/>
    </source>
</evidence>
<dbReference type="InterPro" id="IPR036909">
    <property type="entry name" value="Cyt_c-like_dom_sf"/>
</dbReference>
<evidence type="ECO:0000256" key="2">
    <source>
        <dbReference type="ARBA" id="ARBA00022723"/>
    </source>
</evidence>
<evidence type="ECO:0000259" key="4">
    <source>
        <dbReference type="PROSITE" id="PS51007"/>
    </source>
</evidence>
<reference evidence="5" key="1">
    <citation type="submission" date="2018-06" db="EMBL/GenBank/DDBJ databases">
        <authorList>
            <person name="Zhirakovskaya E."/>
        </authorList>
    </citation>
    <scope>NUCLEOTIDE SEQUENCE</scope>
</reference>
<protein>
    <recommendedName>
        <fullName evidence="4">Cytochrome c domain-containing protein</fullName>
    </recommendedName>
</protein>
<dbReference type="AlphaFoldDB" id="A0A3B1AD58"/>
<keyword evidence="3" id="KW-0408">Iron</keyword>
<evidence type="ECO:0000256" key="1">
    <source>
        <dbReference type="ARBA" id="ARBA00022617"/>
    </source>
</evidence>
<dbReference type="SUPFAM" id="SSF46626">
    <property type="entry name" value="Cytochrome c"/>
    <property type="match status" value="1"/>
</dbReference>
<dbReference type="PROSITE" id="PS51007">
    <property type="entry name" value="CYTC"/>
    <property type="match status" value="1"/>
</dbReference>
<name>A0A3B1AD58_9ZZZZ</name>
<dbReference type="InterPro" id="IPR009056">
    <property type="entry name" value="Cyt_c-like_dom"/>
</dbReference>
<accession>A0A3B1AD58</accession>
<organism evidence="5">
    <name type="scientific">hydrothermal vent metagenome</name>
    <dbReference type="NCBI Taxonomy" id="652676"/>
    <lineage>
        <taxon>unclassified sequences</taxon>
        <taxon>metagenomes</taxon>
        <taxon>ecological metagenomes</taxon>
    </lineage>
</organism>
<sequence>MHNLTTVTLILSLNLILAGCFESDSEKTPPPAIPTPATGVVTNGSIYYQTNCVACHKAGMDDPSSAFGAADLAQRQDMIASDMRNYDTTSSFNMMQTFRNIPAQRVADLKAYFASVPR</sequence>
<dbReference type="GO" id="GO:0009055">
    <property type="term" value="F:electron transfer activity"/>
    <property type="evidence" value="ECO:0007669"/>
    <property type="project" value="InterPro"/>
</dbReference>
<keyword evidence="2" id="KW-0479">Metal-binding</keyword>
<dbReference type="GO" id="GO:0046872">
    <property type="term" value="F:metal ion binding"/>
    <property type="evidence" value="ECO:0007669"/>
    <property type="project" value="UniProtKB-KW"/>
</dbReference>
<dbReference type="Gene3D" id="1.10.760.10">
    <property type="entry name" value="Cytochrome c-like domain"/>
    <property type="match status" value="1"/>
</dbReference>
<proteinExistence type="predicted"/>
<dbReference type="GO" id="GO:0020037">
    <property type="term" value="F:heme binding"/>
    <property type="evidence" value="ECO:0007669"/>
    <property type="project" value="InterPro"/>
</dbReference>
<feature type="domain" description="Cytochrome c" evidence="4">
    <location>
        <begin position="39"/>
        <end position="117"/>
    </location>
</feature>
<keyword evidence="1" id="KW-0349">Heme</keyword>